<comment type="caution">
    <text evidence="3">The sequence shown here is derived from an EMBL/GenBank/DDBJ whole genome shotgun (WGS) entry which is preliminary data.</text>
</comment>
<dbReference type="RefSeq" id="WP_139585590.1">
    <property type="nucleotide sequence ID" value="NZ_VDFY01000171.1"/>
</dbReference>
<evidence type="ECO:0000313" key="4">
    <source>
        <dbReference type="Proteomes" id="UP000306145"/>
    </source>
</evidence>
<feature type="region of interest" description="Disordered" evidence="1">
    <location>
        <begin position="1"/>
        <end position="41"/>
    </location>
</feature>
<evidence type="ECO:0000256" key="1">
    <source>
        <dbReference type="SAM" id="MobiDB-lite"/>
    </source>
</evidence>
<dbReference type="InterPro" id="IPR021903">
    <property type="entry name" value="DUF3515"/>
</dbReference>
<dbReference type="Proteomes" id="UP000306145">
    <property type="component" value="Unassembled WGS sequence"/>
</dbReference>
<sequence length="227" mass="23132">MTTSSAALDDDETRGTTGGTSEPADGIRESGEPGADAPSGRDRTIRGAALLATLIALPVTLLVAVLAFSKLSPDTPAAAPSPSATSPRAQSTAPVEMAAPALADRPATVCRALVSQLPQTIRDLAQRPVTAGPEQNAAYGDPALTVACGGPAPTVPATDEVWRVNSVCWHPVEQADATVLTTVDRETPVTLRVPRSYQQPLQWAAPISNTIVATVPSGGAVPAGCRG</sequence>
<proteinExistence type="predicted"/>
<name>A0A5C4QJZ2_9ACTN</name>
<feature type="transmembrane region" description="Helical" evidence="2">
    <location>
        <begin position="48"/>
        <end position="68"/>
    </location>
</feature>
<dbReference type="Pfam" id="PF12028">
    <property type="entry name" value="DUF3515"/>
    <property type="match status" value="1"/>
</dbReference>
<feature type="region of interest" description="Disordered" evidence="1">
    <location>
        <begin position="73"/>
        <end position="95"/>
    </location>
</feature>
<accession>A0A5C4QJZ2</accession>
<organism evidence="3 4">
    <name type="scientific">Micromonospora orduensis</name>
    <dbReference type="NCBI Taxonomy" id="1420891"/>
    <lineage>
        <taxon>Bacteria</taxon>
        <taxon>Bacillati</taxon>
        <taxon>Actinomycetota</taxon>
        <taxon>Actinomycetes</taxon>
        <taxon>Micromonosporales</taxon>
        <taxon>Micromonosporaceae</taxon>
        <taxon>Micromonospora</taxon>
    </lineage>
</organism>
<keyword evidence="2" id="KW-1133">Transmembrane helix</keyword>
<evidence type="ECO:0000256" key="2">
    <source>
        <dbReference type="SAM" id="Phobius"/>
    </source>
</evidence>
<evidence type="ECO:0000313" key="3">
    <source>
        <dbReference type="EMBL" id="TNH27415.1"/>
    </source>
</evidence>
<dbReference type="OrthoDB" id="5185834at2"/>
<reference evidence="3 4" key="1">
    <citation type="submission" date="2019-06" db="EMBL/GenBank/DDBJ databases">
        <title>Micromonospora ordensis sp. nov., isolated from deep marine sediment.</title>
        <authorList>
            <person name="Veyisoglu A."/>
            <person name="Carro L."/>
            <person name="Klenk H.-P."/>
            <person name="Sahin N."/>
        </authorList>
    </citation>
    <scope>NUCLEOTIDE SEQUENCE [LARGE SCALE GENOMIC DNA]</scope>
    <source>
        <strain evidence="3 4">S2509</strain>
    </source>
</reference>
<keyword evidence="2" id="KW-0812">Transmembrane</keyword>
<keyword evidence="4" id="KW-1185">Reference proteome</keyword>
<protein>
    <submittedName>
        <fullName evidence="3">DUF3515 family protein</fullName>
    </submittedName>
</protein>
<feature type="compositionally biased region" description="Low complexity" evidence="1">
    <location>
        <begin position="73"/>
        <end position="94"/>
    </location>
</feature>
<dbReference type="AlphaFoldDB" id="A0A5C4QJZ2"/>
<keyword evidence="2" id="KW-0472">Membrane</keyword>
<dbReference type="EMBL" id="VDFY01000171">
    <property type="protein sequence ID" value="TNH27415.1"/>
    <property type="molecule type" value="Genomic_DNA"/>
</dbReference>
<gene>
    <name evidence="3" type="ORF">FHG89_18225</name>
</gene>